<accession>A0A1M5PGM2</accession>
<comment type="subcellular location">
    <subcellularLocation>
        <location evidence="1">Cell membrane</location>
    </subcellularLocation>
</comment>
<organism evidence="10 11">
    <name type="scientific">Kaistia soli DSM 19436</name>
    <dbReference type="NCBI Taxonomy" id="1122133"/>
    <lineage>
        <taxon>Bacteria</taxon>
        <taxon>Pseudomonadati</taxon>
        <taxon>Pseudomonadota</taxon>
        <taxon>Alphaproteobacteria</taxon>
        <taxon>Hyphomicrobiales</taxon>
        <taxon>Kaistiaceae</taxon>
        <taxon>Kaistia</taxon>
    </lineage>
</organism>
<dbReference type="InterPro" id="IPR003593">
    <property type="entry name" value="AAA+_ATPase"/>
</dbReference>
<dbReference type="EMBL" id="FQUP01000011">
    <property type="protein sequence ID" value="SHH00925.1"/>
    <property type="molecule type" value="Genomic_DNA"/>
</dbReference>
<evidence type="ECO:0000256" key="4">
    <source>
        <dbReference type="ARBA" id="ARBA00022475"/>
    </source>
</evidence>
<evidence type="ECO:0000313" key="11">
    <source>
        <dbReference type="Proteomes" id="UP000184485"/>
    </source>
</evidence>
<keyword evidence="11" id="KW-1185">Reference proteome</keyword>
<evidence type="ECO:0000256" key="8">
    <source>
        <dbReference type="ARBA" id="ARBA00023136"/>
    </source>
</evidence>
<keyword evidence="7" id="KW-1278">Translocase</keyword>
<dbReference type="Pfam" id="PF00005">
    <property type="entry name" value="ABC_tran"/>
    <property type="match status" value="2"/>
</dbReference>
<keyword evidence="8" id="KW-0472">Membrane</keyword>
<keyword evidence="4" id="KW-1003">Cell membrane</keyword>
<dbReference type="GO" id="GO:0005524">
    <property type="term" value="F:ATP binding"/>
    <property type="evidence" value="ECO:0007669"/>
    <property type="project" value="UniProtKB-KW"/>
</dbReference>
<protein>
    <submittedName>
        <fullName evidence="10">Energy-coupling factor transport system ATP-binding protein</fullName>
    </submittedName>
</protein>
<keyword evidence="3" id="KW-0813">Transport</keyword>
<evidence type="ECO:0000259" key="9">
    <source>
        <dbReference type="PROSITE" id="PS50893"/>
    </source>
</evidence>
<feature type="domain" description="ABC transporter" evidence="9">
    <location>
        <begin position="317"/>
        <end position="550"/>
    </location>
</feature>
<dbReference type="STRING" id="1122133.SAMN02745157_0162"/>
<dbReference type="PANTHER" id="PTHR43553:SF24">
    <property type="entry name" value="ENERGY-COUPLING FACTOR TRANSPORTER ATP-BINDING PROTEIN ECFA1"/>
    <property type="match status" value="1"/>
</dbReference>
<gene>
    <name evidence="10" type="ORF">SAMN02745157_0162</name>
</gene>
<comment type="similarity">
    <text evidence="2">Belongs to the ABC transporter superfamily.</text>
</comment>
<dbReference type="GO" id="GO:0000041">
    <property type="term" value="P:transition metal ion transport"/>
    <property type="evidence" value="ECO:0007669"/>
    <property type="project" value="UniProtKB-ARBA"/>
</dbReference>
<evidence type="ECO:0000256" key="1">
    <source>
        <dbReference type="ARBA" id="ARBA00004236"/>
    </source>
</evidence>
<dbReference type="CDD" id="cd03225">
    <property type="entry name" value="ABC_cobalt_CbiO_domain1"/>
    <property type="match status" value="2"/>
</dbReference>
<evidence type="ECO:0000256" key="5">
    <source>
        <dbReference type="ARBA" id="ARBA00022741"/>
    </source>
</evidence>
<evidence type="ECO:0000256" key="7">
    <source>
        <dbReference type="ARBA" id="ARBA00022967"/>
    </source>
</evidence>
<keyword evidence="6 10" id="KW-0067">ATP-binding</keyword>
<reference evidence="10 11" key="1">
    <citation type="submission" date="2016-11" db="EMBL/GenBank/DDBJ databases">
        <authorList>
            <person name="Jaros S."/>
            <person name="Januszkiewicz K."/>
            <person name="Wedrychowicz H."/>
        </authorList>
    </citation>
    <scope>NUCLEOTIDE SEQUENCE [LARGE SCALE GENOMIC DNA]</scope>
    <source>
        <strain evidence="10 11">DSM 19436</strain>
    </source>
</reference>
<dbReference type="PANTHER" id="PTHR43553">
    <property type="entry name" value="HEAVY METAL TRANSPORTER"/>
    <property type="match status" value="1"/>
</dbReference>
<dbReference type="GO" id="GO:0043190">
    <property type="term" value="C:ATP-binding cassette (ABC) transporter complex"/>
    <property type="evidence" value="ECO:0007669"/>
    <property type="project" value="TreeGrafter"/>
</dbReference>
<dbReference type="InterPro" id="IPR003439">
    <property type="entry name" value="ABC_transporter-like_ATP-bd"/>
</dbReference>
<dbReference type="AlphaFoldDB" id="A0A1M5PGM2"/>
<dbReference type="FunFam" id="3.40.50.300:FF:000224">
    <property type="entry name" value="Energy-coupling factor transporter ATP-binding protein EcfA"/>
    <property type="match status" value="1"/>
</dbReference>
<sequence length="589" mass="61486">MTFGGIEPRDERHPSLVTFEQVGYAYPGGDRRALDGLDLTIARGAFVGIVGATGAGKSTLCLTLNGIVPQFFGGSFFGTVTIGGHDTLETATSRLAATVGMVFEDPETQITATTVEGEVAFALENLKVPTADMQVRVAEALRAVGLAGLERKHPARLSGGQKQRLAIASALALSPDLIVLDEPTSQLDPIGTSEVFALLSHLNRERGITIIVASHASEELAAVASRILLLSGGRIVRDGSPREVLGDVALLQRHDVRPPDIAQAFAAVAAQLVPGTPPLAPVTLAEAPLAFAPFGEAFAATETEQPVILPRGGAPVLEAVGVSHVYPDGTAALRGVDLSIRRGEFVALGGRNGCGKSTLIRHFLHLLAPSAGTVRVDGADVAGFKISDLARRIGYVSQNAHQQLFCDSVREEVAFALKLMKRPKGEVDAAVDYALDAMRLVDLADRHPASLSRGDRLRLAIAATLAPGPDMLIFDEPTTGQDWAGALAILDICRSLNARGKTVLLVTHHLYLLAGYAERLVVMAQGRVVLDGPLVDVLYAGPALEAASLAPPQTVSFAASVGSLAAAGRRPLSPASLAALVDPRSGAAP</sequence>
<dbReference type="NCBIfam" id="NF010167">
    <property type="entry name" value="PRK13648.1"/>
    <property type="match status" value="2"/>
</dbReference>
<dbReference type="SUPFAM" id="SSF52540">
    <property type="entry name" value="P-loop containing nucleoside triphosphate hydrolases"/>
    <property type="match status" value="2"/>
</dbReference>
<dbReference type="Proteomes" id="UP000184485">
    <property type="component" value="Unassembled WGS sequence"/>
</dbReference>
<name>A0A1M5PGM2_9HYPH</name>
<dbReference type="Gene3D" id="3.40.50.300">
    <property type="entry name" value="P-loop containing nucleotide triphosphate hydrolases"/>
    <property type="match status" value="2"/>
</dbReference>
<keyword evidence="5" id="KW-0547">Nucleotide-binding</keyword>
<feature type="domain" description="ABC transporter" evidence="9">
    <location>
        <begin position="17"/>
        <end position="257"/>
    </location>
</feature>
<dbReference type="PROSITE" id="PS00211">
    <property type="entry name" value="ABC_TRANSPORTER_1"/>
    <property type="match status" value="1"/>
</dbReference>
<dbReference type="InterPro" id="IPR015856">
    <property type="entry name" value="ABC_transpr_CbiO/EcfA_su"/>
</dbReference>
<evidence type="ECO:0000256" key="6">
    <source>
        <dbReference type="ARBA" id="ARBA00022840"/>
    </source>
</evidence>
<dbReference type="InterPro" id="IPR017871">
    <property type="entry name" value="ABC_transporter-like_CS"/>
</dbReference>
<dbReference type="RefSeq" id="WP_073058666.1">
    <property type="nucleotide sequence ID" value="NZ_FQUP01000011.1"/>
</dbReference>
<dbReference type="GO" id="GO:0042626">
    <property type="term" value="F:ATPase-coupled transmembrane transporter activity"/>
    <property type="evidence" value="ECO:0007669"/>
    <property type="project" value="TreeGrafter"/>
</dbReference>
<dbReference type="GO" id="GO:0016887">
    <property type="term" value="F:ATP hydrolysis activity"/>
    <property type="evidence" value="ECO:0007669"/>
    <property type="project" value="InterPro"/>
</dbReference>
<evidence type="ECO:0000256" key="3">
    <source>
        <dbReference type="ARBA" id="ARBA00022448"/>
    </source>
</evidence>
<dbReference type="SMART" id="SM00382">
    <property type="entry name" value="AAA"/>
    <property type="match status" value="2"/>
</dbReference>
<dbReference type="OrthoDB" id="9782163at2"/>
<proteinExistence type="inferred from homology"/>
<evidence type="ECO:0000313" key="10">
    <source>
        <dbReference type="EMBL" id="SHH00925.1"/>
    </source>
</evidence>
<dbReference type="InterPro" id="IPR050095">
    <property type="entry name" value="ECF_ABC_transporter_ATP-bd"/>
</dbReference>
<dbReference type="PROSITE" id="PS50893">
    <property type="entry name" value="ABC_TRANSPORTER_2"/>
    <property type="match status" value="2"/>
</dbReference>
<dbReference type="InterPro" id="IPR027417">
    <property type="entry name" value="P-loop_NTPase"/>
</dbReference>
<evidence type="ECO:0000256" key="2">
    <source>
        <dbReference type="ARBA" id="ARBA00005417"/>
    </source>
</evidence>